<proteinExistence type="predicted"/>
<gene>
    <name evidence="2" type="ORF">FRX48_08782</name>
</gene>
<dbReference type="AlphaFoldDB" id="A0A5M8PDX3"/>
<evidence type="ECO:0000256" key="1">
    <source>
        <dbReference type="SAM" id="MobiDB-lite"/>
    </source>
</evidence>
<feature type="region of interest" description="Disordered" evidence="1">
    <location>
        <begin position="125"/>
        <end position="146"/>
    </location>
</feature>
<feature type="region of interest" description="Disordered" evidence="1">
    <location>
        <begin position="26"/>
        <end position="57"/>
    </location>
</feature>
<sequence length="146" mass="15161">MPRYVILVGLLTKAEPVKNHSMDALKNAVGMGGDDSANQQSANQQSANQQSQGGLGGIGDKVKAAAASLGGKNEGMNLYDAFYQVVLKCYTVTVADATHDHGLGQSQKTVDAAVDQADNEQISDFLRSQCKSNSGKDSTAAQKGAA</sequence>
<reference evidence="2 3" key="1">
    <citation type="submission" date="2019-09" db="EMBL/GenBank/DDBJ databases">
        <title>The hologenome of the rock-dwelling lichen Lasallia pustulata.</title>
        <authorList>
            <person name="Greshake Tzovaras B."/>
            <person name="Segers F."/>
            <person name="Bicker A."/>
            <person name="Dal Grande F."/>
            <person name="Otte J."/>
            <person name="Hankeln T."/>
            <person name="Schmitt I."/>
            <person name="Ebersberger I."/>
        </authorList>
    </citation>
    <scope>NUCLEOTIDE SEQUENCE [LARGE SCALE GENOMIC DNA]</scope>
    <source>
        <strain evidence="2">A1-1</strain>
    </source>
</reference>
<evidence type="ECO:0000313" key="2">
    <source>
        <dbReference type="EMBL" id="KAA6407539.1"/>
    </source>
</evidence>
<comment type="caution">
    <text evidence="2">The sequence shown here is derived from an EMBL/GenBank/DDBJ whole genome shotgun (WGS) entry which is preliminary data.</text>
</comment>
<protein>
    <submittedName>
        <fullName evidence="2">Uncharacterized protein</fullName>
    </submittedName>
</protein>
<accession>A0A5M8PDX3</accession>
<organism evidence="2 3">
    <name type="scientific">Lasallia pustulata</name>
    <dbReference type="NCBI Taxonomy" id="136370"/>
    <lineage>
        <taxon>Eukaryota</taxon>
        <taxon>Fungi</taxon>
        <taxon>Dikarya</taxon>
        <taxon>Ascomycota</taxon>
        <taxon>Pezizomycotina</taxon>
        <taxon>Lecanoromycetes</taxon>
        <taxon>OSLEUM clade</taxon>
        <taxon>Umbilicariomycetidae</taxon>
        <taxon>Umbilicariales</taxon>
        <taxon>Umbilicariaceae</taxon>
        <taxon>Lasallia</taxon>
    </lineage>
</organism>
<evidence type="ECO:0000313" key="3">
    <source>
        <dbReference type="Proteomes" id="UP000324767"/>
    </source>
</evidence>
<feature type="compositionally biased region" description="Polar residues" evidence="1">
    <location>
        <begin position="129"/>
        <end position="146"/>
    </location>
</feature>
<feature type="compositionally biased region" description="Low complexity" evidence="1">
    <location>
        <begin position="36"/>
        <end position="52"/>
    </location>
</feature>
<name>A0A5M8PDX3_9LECA</name>
<dbReference type="OrthoDB" id="3050608at2759"/>
<dbReference type="Proteomes" id="UP000324767">
    <property type="component" value="Unassembled WGS sequence"/>
</dbReference>
<dbReference type="EMBL" id="VXIT01000017">
    <property type="protein sequence ID" value="KAA6407539.1"/>
    <property type="molecule type" value="Genomic_DNA"/>
</dbReference>